<protein>
    <recommendedName>
        <fullName evidence="4">G-protein coupled receptors family 1 profile domain-containing protein</fullName>
    </recommendedName>
</protein>
<keyword evidence="1" id="KW-1133">Transmembrane helix</keyword>
<gene>
    <name evidence="2" type="ORF">Pmani_032140</name>
</gene>
<name>A0AAE1NUC4_9EUCA</name>
<accession>A0AAE1NUC4</accession>
<evidence type="ECO:0000256" key="1">
    <source>
        <dbReference type="SAM" id="Phobius"/>
    </source>
</evidence>
<organism evidence="2 3">
    <name type="scientific">Petrolisthes manimaculis</name>
    <dbReference type="NCBI Taxonomy" id="1843537"/>
    <lineage>
        <taxon>Eukaryota</taxon>
        <taxon>Metazoa</taxon>
        <taxon>Ecdysozoa</taxon>
        <taxon>Arthropoda</taxon>
        <taxon>Crustacea</taxon>
        <taxon>Multicrustacea</taxon>
        <taxon>Malacostraca</taxon>
        <taxon>Eumalacostraca</taxon>
        <taxon>Eucarida</taxon>
        <taxon>Decapoda</taxon>
        <taxon>Pleocyemata</taxon>
        <taxon>Anomura</taxon>
        <taxon>Galatheoidea</taxon>
        <taxon>Porcellanidae</taxon>
        <taxon>Petrolisthes</taxon>
    </lineage>
</organism>
<comment type="caution">
    <text evidence="2">The sequence shown here is derived from an EMBL/GenBank/DDBJ whole genome shotgun (WGS) entry which is preliminary data.</text>
</comment>
<sequence>MELKLGQAATYRHTYYWFTAVTFILLPLCLLAFFNFFLIQAVRMSKVQRRKMTLVSERDHYSHQQETRSQSCSLLSSFWPSCVRCPRLFFCFIAQVLTPFPFLIRLLLLSSTVYEHPRAPRRMQSCVG</sequence>
<evidence type="ECO:0000313" key="3">
    <source>
        <dbReference type="Proteomes" id="UP001292094"/>
    </source>
</evidence>
<keyword evidence="3" id="KW-1185">Reference proteome</keyword>
<feature type="transmembrane region" description="Helical" evidence="1">
    <location>
        <begin position="88"/>
        <end position="108"/>
    </location>
</feature>
<dbReference type="AlphaFoldDB" id="A0AAE1NUC4"/>
<reference evidence="2" key="1">
    <citation type="submission" date="2023-11" db="EMBL/GenBank/DDBJ databases">
        <title>Genome assemblies of two species of porcelain crab, Petrolisthes cinctipes and Petrolisthes manimaculis (Anomura: Porcellanidae).</title>
        <authorList>
            <person name="Angst P."/>
        </authorList>
    </citation>
    <scope>NUCLEOTIDE SEQUENCE</scope>
    <source>
        <strain evidence="2">PB745_02</strain>
        <tissue evidence="2">Gill</tissue>
    </source>
</reference>
<evidence type="ECO:0008006" key="4">
    <source>
        <dbReference type="Google" id="ProtNLM"/>
    </source>
</evidence>
<keyword evidence="1" id="KW-0472">Membrane</keyword>
<evidence type="ECO:0000313" key="2">
    <source>
        <dbReference type="EMBL" id="KAK4295291.1"/>
    </source>
</evidence>
<keyword evidence="1" id="KW-0812">Transmembrane</keyword>
<proteinExistence type="predicted"/>
<dbReference type="EMBL" id="JAWZYT010004109">
    <property type="protein sequence ID" value="KAK4295291.1"/>
    <property type="molecule type" value="Genomic_DNA"/>
</dbReference>
<dbReference type="Gene3D" id="1.20.1070.10">
    <property type="entry name" value="Rhodopsin 7-helix transmembrane proteins"/>
    <property type="match status" value="1"/>
</dbReference>
<feature type="transmembrane region" description="Helical" evidence="1">
    <location>
        <begin position="15"/>
        <end position="42"/>
    </location>
</feature>
<dbReference type="Proteomes" id="UP001292094">
    <property type="component" value="Unassembled WGS sequence"/>
</dbReference>